<dbReference type="Gene3D" id="2.40.30.170">
    <property type="match status" value="1"/>
</dbReference>
<accession>A0A9D7LX48</accession>
<feature type="domain" description="Multidrug resistance protein MdtA-like barrel-sandwich hybrid" evidence="7">
    <location>
        <begin position="63"/>
        <end position="248"/>
    </location>
</feature>
<organism evidence="9 10">
    <name type="scientific">Candidatus Dechloromonas phosphorivorans</name>
    <dbReference type="NCBI Taxonomy" id="2899244"/>
    <lineage>
        <taxon>Bacteria</taxon>
        <taxon>Pseudomonadati</taxon>
        <taxon>Pseudomonadota</taxon>
        <taxon>Betaproteobacteria</taxon>
        <taxon>Rhodocyclales</taxon>
        <taxon>Azonexaceae</taxon>
        <taxon>Dechloromonas</taxon>
    </lineage>
</organism>
<evidence type="ECO:0000256" key="6">
    <source>
        <dbReference type="SAM" id="Phobius"/>
    </source>
</evidence>
<dbReference type="PANTHER" id="PTHR30386">
    <property type="entry name" value="MEMBRANE FUSION SUBUNIT OF EMRAB-TOLC MULTIDRUG EFFLUX PUMP"/>
    <property type="match status" value="1"/>
</dbReference>
<evidence type="ECO:0000256" key="1">
    <source>
        <dbReference type="ARBA" id="ARBA00004167"/>
    </source>
</evidence>
<keyword evidence="3 6" id="KW-1133">Transmembrane helix</keyword>
<comment type="caution">
    <text evidence="9">The sequence shown here is derived from an EMBL/GenBank/DDBJ whole genome shotgun (WGS) entry which is preliminary data.</text>
</comment>
<dbReference type="Pfam" id="PF25917">
    <property type="entry name" value="BSH_RND"/>
    <property type="match status" value="1"/>
</dbReference>
<keyword evidence="2 6" id="KW-0812">Transmembrane</keyword>
<dbReference type="Gene3D" id="1.10.287.470">
    <property type="entry name" value="Helix hairpin bin"/>
    <property type="match status" value="1"/>
</dbReference>
<name>A0A9D7LX48_9RHOO</name>
<evidence type="ECO:0000313" key="10">
    <source>
        <dbReference type="Proteomes" id="UP000808146"/>
    </source>
</evidence>
<comment type="subcellular location">
    <subcellularLocation>
        <location evidence="1">Membrane</location>
        <topology evidence="1">Single-pass membrane protein</topology>
    </subcellularLocation>
</comment>
<dbReference type="InterPro" id="IPR050739">
    <property type="entry name" value="MFP"/>
</dbReference>
<protein>
    <submittedName>
        <fullName evidence="9">HlyD family secretion protein</fullName>
    </submittedName>
</protein>
<evidence type="ECO:0000256" key="2">
    <source>
        <dbReference type="ARBA" id="ARBA00022692"/>
    </source>
</evidence>
<dbReference type="Pfam" id="PF25963">
    <property type="entry name" value="Beta-barrel_AAEA"/>
    <property type="match status" value="1"/>
</dbReference>
<dbReference type="Gene3D" id="2.40.50.100">
    <property type="match status" value="1"/>
</dbReference>
<dbReference type="SUPFAM" id="SSF111369">
    <property type="entry name" value="HlyD-like secretion proteins"/>
    <property type="match status" value="2"/>
</dbReference>
<reference evidence="9" key="1">
    <citation type="submission" date="2020-10" db="EMBL/GenBank/DDBJ databases">
        <title>Connecting structure to function with the recovery of over 1000 high-quality activated sludge metagenome-assembled genomes encoding full-length rRNA genes using long-read sequencing.</title>
        <authorList>
            <person name="Singleton C.M."/>
            <person name="Petriglieri F."/>
            <person name="Kristensen J.M."/>
            <person name="Kirkegaard R.H."/>
            <person name="Michaelsen T.Y."/>
            <person name="Andersen M.H."/>
            <person name="Karst S.M."/>
            <person name="Dueholm M.S."/>
            <person name="Nielsen P.H."/>
            <person name="Albertsen M."/>
        </authorList>
    </citation>
    <scope>NUCLEOTIDE SEQUENCE</scope>
    <source>
        <strain evidence="9">OdNE_18-Q3-R46-58_BAT3C.305</strain>
    </source>
</reference>
<evidence type="ECO:0000259" key="7">
    <source>
        <dbReference type="Pfam" id="PF25917"/>
    </source>
</evidence>
<feature type="region of interest" description="Disordered" evidence="5">
    <location>
        <begin position="1"/>
        <end position="22"/>
    </location>
</feature>
<proteinExistence type="predicted"/>
<evidence type="ECO:0000313" key="9">
    <source>
        <dbReference type="EMBL" id="MBK8891822.1"/>
    </source>
</evidence>
<feature type="compositionally biased region" description="Polar residues" evidence="5">
    <location>
        <begin position="1"/>
        <end position="14"/>
    </location>
</feature>
<feature type="domain" description="p-hydroxybenzoic acid efflux pump subunit AaeA-like beta-barrel" evidence="8">
    <location>
        <begin position="255"/>
        <end position="350"/>
    </location>
</feature>
<dbReference type="InterPro" id="IPR058625">
    <property type="entry name" value="MdtA-like_BSH"/>
</dbReference>
<dbReference type="InterPro" id="IPR058634">
    <property type="entry name" value="AaeA-lik-b-barrel"/>
</dbReference>
<evidence type="ECO:0000256" key="5">
    <source>
        <dbReference type="SAM" id="MobiDB-lite"/>
    </source>
</evidence>
<feature type="region of interest" description="Disordered" evidence="5">
    <location>
        <begin position="186"/>
        <end position="205"/>
    </location>
</feature>
<feature type="transmembrane region" description="Helical" evidence="6">
    <location>
        <begin position="27"/>
        <end position="45"/>
    </location>
</feature>
<sequence>MTEESPSQNPSTATGDEAAQPGKATRIGATAVLALIAASLLWYFAADRLTPHTTQARVQAFVVPVAAEVAGKVLAVHVRNNDEVQAGQPLFDIDPSQYRIALQRSRSDYESVQRSVNASAATVEAARASLQAAQANHVKADKDATRQETLYAEDPGAISVRRLEVAQATRIQARSQEKAAEADLRKAQEAAGESGDNNAQLRSARSAVEKAELDLARTQVVAPGRGVVTDLRTDVGHFAQAGAAAMTLIAIHDLWINADLTENNLGNIDPGDEVAIVLDVLPGEVLKGRVRSVGGGVSSGQQQAPPGTLPTIQNSRDWLRQAQRFPVAIEFDAAEAERLGKVRPGGQAEVMVFTGDNFLMNLLGAGYIRLMSLLSYLY</sequence>
<dbReference type="Proteomes" id="UP000808146">
    <property type="component" value="Unassembled WGS sequence"/>
</dbReference>
<dbReference type="AlphaFoldDB" id="A0A9D7LX48"/>
<dbReference type="EMBL" id="JADKBR010000019">
    <property type="protein sequence ID" value="MBK8891822.1"/>
    <property type="molecule type" value="Genomic_DNA"/>
</dbReference>
<dbReference type="GO" id="GO:0016020">
    <property type="term" value="C:membrane"/>
    <property type="evidence" value="ECO:0007669"/>
    <property type="project" value="UniProtKB-SubCell"/>
</dbReference>
<evidence type="ECO:0000256" key="3">
    <source>
        <dbReference type="ARBA" id="ARBA00022989"/>
    </source>
</evidence>
<evidence type="ECO:0000259" key="8">
    <source>
        <dbReference type="Pfam" id="PF25963"/>
    </source>
</evidence>
<dbReference type="PANTHER" id="PTHR30386:SF26">
    <property type="entry name" value="TRANSPORT PROTEIN COMB"/>
    <property type="match status" value="1"/>
</dbReference>
<evidence type="ECO:0000256" key="4">
    <source>
        <dbReference type="ARBA" id="ARBA00023136"/>
    </source>
</evidence>
<keyword evidence="4 6" id="KW-0472">Membrane</keyword>
<gene>
    <name evidence="9" type="ORF">IPN75_16290</name>
</gene>